<feature type="transmembrane region" description="Helical" evidence="9">
    <location>
        <begin position="87"/>
        <end position="110"/>
    </location>
</feature>
<dbReference type="AlphaFoldDB" id="A0A2S9QM79"/>
<dbReference type="Pfam" id="PF02293">
    <property type="entry name" value="AmiS_UreI"/>
    <property type="match status" value="1"/>
</dbReference>
<keyword evidence="3" id="KW-0813">Transport</keyword>
<feature type="transmembrane region" description="Helical" evidence="9">
    <location>
        <begin position="31"/>
        <end position="50"/>
    </location>
</feature>
<dbReference type="EMBL" id="MWZD01000017">
    <property type="protein sequence ID" value="PRI10678.1"/>
    <property type="molecule type" value="Genomic_DNA"/>
</dbReference>
<keyword evidence="4" id="KW-1003">Cell membrane</keyword>
<keyword evidence="11" id="KW-1185">Reference proteome</keyword>
<evidence type="ECO:0000256" key="5">
    <source>
        <dbReference type="ARBA" id="ARBA00022692"/>
    </source>
</evidence>
<evidence type="ECO:0000256" key="4">
    <source>
        <dbReference type="ARBA" id="ARBA00022475"/>
    </source>
</evidence>
<feature type="transmembrane region" description="Helical" evidence="9">
    <location>
        <begin position="116"/>
        <end position="135"/>
    </location>
</feature>
<evidence type="ECO:0000256" key="8">
    <source>
        <dbReference type="SAM" id="MobiDB-lite"/>
    </source>
</evidence>
<evidence type="ECO:0000313" key="11">
    <source>
        <dbReference type="Proteomes" id="UP000238650"/>
    </source>
</evidence>
<evidence type="ECO:0000256" key="3">
    <source>
        <dbReference type="ARBA" id="ARBA00022448"/>
    </source>
</evidence>
<feature type="transmembrane region" description="Helical" evidence="9">
    <location>
        <begin position="167"/>
        <end position="191"/>
    </location>
</feature>
<organism evidence="10 11">
    <name type="scientific">Leucobacter massiliensis</name>
    <dbReference type="NCBI Taxonomy" id="1686285"/>
    <lineage>
        <taxon>Bacteria</taxon>
        <taxon>Bacillati</taxon>
        <taxon>Actinomycetota</taxon>
        <taxon>Actinomycetes</taxon>
        <taxon>Micrococcales</taxon>
        <taxon>Microbacteriaceae</taxon>
        <taxon>Leucobacter</taxon>
    </lineage>
</organism>
<comment type="caution">
    <text evidence="10">The sequence shown here is derived from an EMBL/GenBank/DDBJ whole genome shotgun (WGS) entry which is preliminary data.</text>
</comment>
<comment type="similarity">
    <text evidence="2">Belongs to the AmiS/UreI family.</text>
</comment>
<comment type="subcellular location">
    <subcellularLocation>
        <location evidence="1">Cell membrane</location>
        <topology evidence="1">Multi-pass membrane protein</topology>
    </subcellularLocation>
</comment>
<dbReference type="GO" id="GO:0005886">
    <property type="term" value="C:plasma membrane"/>
    <property type="evidence" value="ECO:0007669"/>
    <property type="project" value="UniProtKB-SubCell"/>
</dbReference>
<dbReference type="CDD" id="cd13429">
    <property type="entry name" value="UreI_AmiS_like_2"/>
    <property type="match status" value="1"/>
</dbReference>
<feature type="region of interest" description="Disordered" evidence="8">
    <location>
        <begin position="229"/>
        <end position="250"/>
    </location>
</feature>
<evidence type="ECO:0000256" key="7">
    <source>
        <dbReference type="ARBA" id="ARBA00023136"/>
    </source>
</evidence>
<proteinExistence type="inferred from homology"/>
<dbReference type="Proteomes" id="UP000238650">
    <property type="component" value="Unassembled WGS sequence"/>
</dbReference>
<dbReference type="Gene3D" id="1.25.40.600">
    <property type="match status" value="1"/>
</dbReference>
<keyword evidence="7 9" id="KW-0472">Membrane</keyword>
<feature type="transmembrane region" description="Helical" evidence="9">
    <location>
        <begin position="56"/>
        <end position="75"/>
    </location>
</feature>
<evidence type="ECO:0000313" key="10">
    <source>
        <dbReference type="EMBL" id="PRI10678.1"/>
    </source>
</evidence>
<sequence length="250" mass="25264">MSSVGLLYVGAVLFINGLMLLGLVPGKAAAAMNLFVGGMQVIFPTLIILGSGGDPATVLAASGLYLFGFTYLYVAWNELTGAGGEGLGWFSLFVAGCAVVYGSLQFSIFADPVFGVIWFSWAVLWFLFFLVLALGREALTRLTGWFTLLLGIFTGAVPAMLLLTGSYVTGAIEGIVAAVAGIALFGISWVLGRPGAVRTRGTGAVAASADPAPAAPVAPAVTAGPAPVADPAPAAPAVPAAASRQDPAPS</sequence>
<evidence type="ECO:0000256" key="2">
    <source>
        <dbReference type="ARBA" id="ARBA00010068"/>
    </source>
</evidence>
<feature type="transmembrane region" description="Helical" evidence="9">
    <location>
        <begin position="142"/>
        <end position="161"/>
    </location>
</feature>
<dbReference type="InterPro" id="IPR003211">
    <property type="entry name" value="AmiSUreI_transpt"/>
</dbReference>
<feature type="transmembrane region" description="Helical" evidence="9">
    <location>
        <begin position="6"/>
        <end position="24"/>
    </location>
</feature>
<evidence type="ECO:0000256" key="6">
    <source>
        <dbReference type="ARBA" id="ARBA00022989"/>
    </source>
</evidence>
<dbReference type="InterPro" id="IPR038523">
    <property type="entry name" value="AmiSUreI_transpt_sf"/>
</dbReference>
<name>A0A2S9QM79_9MICO</name>
<evidence type="ECO:0000256" key="9">
    <source>
        <dbReference type="SAM" id="Phobius"/>
    </source>
</evidence>
<evidence type="ECO:0000256" key="1">
    <source>
        <dbReference type="ARBA" id="ARBA00004651"/>
    </source>
</evidence>
<gene>
    <name evidence="10" type="ORF">B4915_07175</name>
</gene>
<protein>
    <submittedName>
        <fullName evidence="10">Transporter</fullName>
    </submittedName>
</protein>
<dbReference type="RefSeq" id="WP_219845095.1">
    <property type="nucleotide sequence ID" value="NZ_MWZD01000017.1"/>
</dbReference>
<reference evidence="10 11" key="1">
    <citation type="journal article" date="2017" name="New Microbes New Infect">
        <title>Genome sequence of 'Leucobacter massiliensis' sp. nov. isolated from human pharynx after travel to the 2014 Hajj.</title>
        <authorList>
            <person name="Leangapichart T."/>
            <person name="Gautret P."/>
            <person name="Nguyen T.T."/>
            <person name="Armstrong N."/>
            <person name="Rolain J.M."/>
        </authorList>
    </citation>
    <scope>NUCLEOTIDE SEQUENCE [LARGE SCALE GENOMIC DNA]</scope>
    <source>
        <strain evidence="10 11">122RC15</strain>
    </source>
</reference>
<accession>A0A2S9QM79</accession>
<keyword evidence="6 9" id="KW-1133">Transmembrane helix</keyword>
<keyword evidence="5 9" id="KW-0812">Transmembrane</keyword>